<comment type="caution">
    <text evidence="2">The sequence shown here is derived from an EMBL/GenBank/DDBJ whole genome shotgun (WGS) entry which is preliminary data.</text>
</comment>
<gene>
    <name evidence="2" type="ORF">RRG08_052169</name>
</gene>
<protein>
    <submittedName>
        <fullName evidence="2">Uncharacterized protein</fullName>
    </submittedName>
</protein>
<feature type="region of interest" description="Disordered" evidence="1">
    <location>
        <begin position="1"/>
        <end position="38"/>
    </location>
</feature>
<reference evidence="2" key="1">
    <citation type="journal article" date="2023" name="G3 (Bethesda)">
        <title>A reference genome for the long-term kleptoplast-retaining sea slug Elysia crispata morphotype clarki.</title>
        <authorList>
            <person name="Eastman K.E."/>
            <person name="Pendleton A.L."/>
            <person name="Shaikh M.A."/>
            <person name="Suttiyut T."/>
            <person name="Ogas R."/>
            <person name="Tomko P."/>
            <person name="Gavelis G."/>
            <person name="Widhalm J.R."/>
            <person name="Wisecaver J.H."/>
        </authorList>
    </citation>
    <scope>NUCLEOTIDE SEQUENCE</scope>
    <source>
        <strain evidence="2">ECLA1</strain>
    </source>
</reference>
<evidence type="ECO:0000313" key="2">
    <source>
        <dbReference type="EMBL" id="KAK3790963.1"/>
    </source>
</evidence>
<feature type="compositionally biased region" description="Basic and acidic residues" evidence="1">
    <location>
        <begin position="1"/>
        <end position="10"/>
    </location>
</feature>
<sequence length="111" mass="12786">MEHVTWKDRPLQQPHPRQHRLLPSLLQDSGQGSHGHKDSSITLQWSFMILAKWTVILRIQAKQELASWTKMDRIACYPYSSERTGPDIHRPVAYEAHTNSIMINGSVAGWQ</sequence>
<organism evidence="2 3">
    <name type="scientific">Elysia crispata</name>
    <name type="common">lettuce slug</name>
    <dbReference type="NCBI Taxonomy" id="231223"/>
    <lineage>
        <taxon>Eukaryota</taxon>
        <taxon>Metazoa</taxon>
        <taxon>Spiralia</taxon>
        <taxon>Lophotrochozoa</taxon>
        <taxon>Mollusca</taxon>
        <taxon>Gastropoda</taxon>
        <taxon>Heterobranchia</taxon>
        <taxon>Euthyneura</taxon>
        <taxon>Panpulmonata</taxon>
        <taxon>Sacoglossa</taxon>
        <taxon>Placobranchoidea</taxon>
        <taxon>Plakobranchidae</taxon>
        <taxon>Elysia</taxon>
    </lineage>
</organism>
<proteinExistence type="predicted"/>
<evidence type="ECO:0000313" key="3">
    <source>
        <dbReference type="Proteomes" id="UP001283361"/>
    </source>
</evidence>
<dbReference type="Proteomes" id="UP001283361">
    <property type="component" value="Unassembled WGS sequence"/>
</dbReference>
<evidence type="ECO:0000256" key="1">
    <source>
        <dbReference type="SAM" id="MobiDB-lite"/>
    </source>
</evidence>
<name>A0AAE1E2Z2_9GAST</name>
<dbReference type="AlphaFoldDB" id="A0AAE1E2Z2"/>
<dbReference type="EMBL" id="JAWDGP010001497">
    <property type="protein sequence ID" value="KAK3790963.1"/>
    <property type="molecule type" value="Genomic_DNA"/>
</dbReference>
<accession>A0AAE1E2Z2</accession>
<keyword evidence="3" id="KW-1185">Reference proteome</keyword>